<keyword evidence="5" id="KW-0812">Transmembrane</keyword>
<evidence type="ECO:0000256" key="4">
    <source>
        <dbReference type="SAM" id="Coils"/>
    </source>
</evidence>
<comment type="cofactor">
    <cofactor evidence="1">
        <name>Mg(2+)</name>
        <dbReference type="ChEBI" id="CHEBI:18420"/>
    </cofactor>
</comment>
<dbReference type="GO" id="GO:0005886">
    <property type="term" value="C:plasma membrane"/>
    <property type="evidence" value="ECO:0007669"/>
    <property type="project" value="TreeGrafter"/>
</dbReference>
<sequence>MTETSIRLRIILALIVATMVFFIGELIVRKTLHEPELQALQTQLETQRAEHVVATLHLAAERLRTLTYDYATRDSTYKYIFDRKLRYIRKSFSHPSFTGMGVSGFRFYNNDQKRIFGCDFPMASPISEQDCQAKLKIRFAGPILNSLVTNEDFQHPHHSYSGVALVRGANEPILVSIAAINNSLHDQSANGYLLFWQSLTSFPEWINAGLRHLNHTPSEPALPSITLLPLNETEVNSLLTLTPANTLAYHATWFPQTTETPDTIKNTHPVSTASHTYIDGQIWVPFNDVFQQPLFALQLPSPRPTYLNTFWSMTTFATLLAGFVAFGVCYRVLLQWVITPIETTASQINHIAKNNVFQRTIKHTESRDVFLLVRAFNRLLEHVNLQQQELEQLNQLIAQQARRDHLTQIANRRRVEQHSKGAWEKCVQDQESMSLCMITCDYFKHYNEHYGHQSGDQILVQIGQLLKNSSETLPNTLVGRYGGEEFIVVNTHASLEDIRNLAHTLQEKLIEHNIAHAVSPHGRITLSMGIAHVQPNSKSSVEELFQLAEQALHRAKTQGRNQIVEA</sequence>
<dbReference type="Pfam" id="PF05228">
    <property type="entry name" value="CHASE4"/>
    <property type="match status" value="1"/>
</dbReference>
<protein>
    <recommendedName>
        <fullName evidence="2">diguanylate cyclase</fullName>
        <ecNumber evidence="2">2.7.7.65</ecNumber>
    </recommendedName>
</protein>
<dbReference type="FunFam" id="3.30.70.270:FF:000001">
    <property type="entry name" value="Diguanylate cyclase domain protein"/>
    <property type="match status" value="1"/>
</dbReference>
<proteinExistence type="predicted"/>
<comment type="caution">
    <text evidence="7">The sequence shown here is derived from an EMBL/GenBank/DDBJ whole genome shotgun (WGS) entry which is preliminary data.</text>
</comment>
<feature type="transmembrane region" description="Helical" evidence="5">
    <location>
        <begin position="6"/>
        <end position="28"/>
    </location>
</feature>
<comment type="catalytic activity">
    <reaction evidence="3">
        <text>2 GTP = 3',3'-c-di-GMP + 2 diphosphate</text>
        <dbReference type="Rhea" id="RHEA:24898"/>
        <dbReference type="ChEBI" id="CHEBI:33019"/>
        <dbReference type="ChEBI" id="CHEBI:37565"/>
        <dbReference type="ChEBI" id="CHEBI:58805"/>
        <dbReference type="EC" id="2.7.7.65"/>
    </reaction>
</comment>
<keyword evidence="8" id="KW-1185">Reference proteome</keyword>
<dbReference type="SUPFAM" id="SSF55073">
    <property type="entry name" value="Nucleotide cyclase"/>
    <property type="match status" value="1"/>
</dbReference>
<accession>A0AA37WMS4</accession>
<evidence type="ECO:0000256" key="2">
    <source>
        <dbReference type="ARBA" id="ARBA00012528"/>
    </source>
</evidence>
<dbReference type="AlphaFoldDB" id="A0AA37WMS4"/>
<dbReference type="Proteomes" id="UP001156870">
    <property type="component" value="Unassembled WGS sequence"/>
</dbReference>
<dbReference type="NCBIfam" id="TIGR00254">
    <property type="entry name" value="GGDEF"/>
    <property type="match status" value="1"/>
</dbReference>
<dbReference type="RefSeq" id="WP_232595522.1">
    <property type="nucleotide sequence ID" value="NZ_BSPD01000077.1"/>
</dbReference>
<evidence type="ECO:0000256" key="1">
    <source>
        <dbReference type="ARBA" id="ARBA00001946"/>
    </source>
</evidence>
<dbReference type="InterPro" id="IPR007892">
    <property type="entry name" value="CHASE4"/>
</dbReference>
<dbReference type="PANTHER" id="PTHR45138:SF9">
    <property type="entry name" value="DIGUANYLATE CYCLASE DGCM-RELATED"/>
    <property type="match status" value="1"/>
</dbReference>
<dbReference type="GO" id="GO:1902201">
    <property type="term" value="P:negative regulation of bacterial-type flagellum-dependent cell motility"/>
    <property type="evidence" value="ECO:0007669"/>
    <property type="project" value="TreeGrafter"/>
</dbReference>
<feature type="domain" description="GGDEF" evidence="6">
    <location>
        <begin position="431"/>
        <end position="566"/>
    </location>
</feature>
<evidence type="ECO:0000313" key="8">
    <source>
        <dbReference type="Proteomes" id="UP001156870"/>
    </source>
</evidence>
<dbReference type="EMBL" id="BSPD01000077">
    <property type="protein sequence ID" value="GLS27409.1"/>
    <property type="molecule type" value="Genomic_DNA"/>
</dbReference>
<dbReference type="EC" id="2.7.7.65" evidence="2"/>
<dbReference type="CDD" id="cd01949">
    <property type="entry name" value="GGDEF"/>
    <property type="match status" value="1"/>
</dbReference>
<gene>
    <name evidence="7" type="ORF">GCM10007877_31280</name>
</gene>
<dbReference type="SMART" id="SM00267">
    <property type="entry name" value="GGDEF"/>
    <property type="match status" value="1"/>
</dbReference>
<dbReference type="InterPro" id="IPR043128">
    <property type="entry name" value="Rev_trsase/Diguanyl_cyclase"/>
</dbReference>
<evidence type="ECO:0000259" key="6">
    <source>
        <dbReference type="PROSITE" id="PS50887"/>
    </source>
</evidence>
<dbReference type="Pfam" id="PF00990">
    <property type="entry name" value="GGDEF"/>
    <property type="match status" value="1"/>
</dbReference>
<dbReference type="InterPro" id="IPR029787">
    <property type="entry name" value="Nucleotide_cyclase"/>
</dbReference>
<name>A0AA37WMS4_9GAMM</name>
<keyword evidence="5" id="KW-1133">Transmembrane helix</keyword>
<dbReference type="InterPro" id="IPR000160">
    <property type="entry name" value="GGDEF_dom"/>
</dbReference>
<organism evidence="7 8">
    <name type="scientific">Marinibactrum halimedae</name>
    <dbReference type="NCBI Taxonomy" id="1444977"/>
    <lineage>
        <taxon>Bacteria</taxon>
        <taxon>Pseudomonadati</taxon>
        <taxon>Pseudomonadota</taxon>
        <taxon>Gammaproteobacteria</taxon>
        <taxon>Cellvibrionales</taxon>
        <taxon>Cellvibrionaceae</taxon>
        <taxon>Marinibactrum</taxon>
    </lineage>
</organism>
<evidence type="ECO:0000256" key="5">
    <source>
        <dbReference type="SAM" id="Phobius"/>
    </source>
</evidence>
<evidence type="ECO:0000313" key="7">
    <source>
        <dbReference type="EMBL" id="GLS27409.1"/>
    </source>
</evidence>
<dbReference type="PROSITE" id="PS50887">
    <property type="entry name" value="GGDEF"/>
    <property type="match status" value="1"/>
</dbReference>
<keyword evidence="5" id="KW-0472">Membrane</keyword>
<feature type="coiled-coil region" evidence="4">
    <location>
        <begin position="376"/>
        <end position="403"/>
    </location>
</feature>
<dbReference type="PANTHER" id="PTHR45138">
    <property type="entry name" value="REGULATORY COMPONENTS OF SENSORY TRANSDUCTION SYSTEM"/>
    <property type="match status" value="1"/>
</dbReference>
<dbReference type="GO" id="GO:0043709">
    <property type="term" value="P:cell adhesion involved in single-species biofilm formation"/>
    <property type="evidence" value="ECO:0007669"/>
    <property type="project" value="TreeGrafter"/>
</dbReference>
<keyword evidence="4" id="KW-0175">Coiled coil</keyword>
<reference evidence="7 8" key="1">
    <citation type="journal article" date="2014" name="Int. J. Syst. Evol. Microbiol.">
        <title>Complete genome sequence of Corynebacterium casei LMG S-19264T (=DSM 44701T), isolated from a smear-ripened cheese.</title>
        <authorList>
            <consortium name="US DOE Joint Genome Institute (JGI-PGF)"/>
            <person name="Walter F."/>
            <person name="Albersmeier A."/>
            <person name="Kalinowski J."/>
            <person name="Ruckert C."/>
        </authorList>
    </citation>
    <scope>NUCLEOTIDE SEQUENCE [LARGE SCALE GENOMIC DNA]</scope>
    <source>
        <strain evidence="7 8">NBRC 110095</strain>
    </source>
</reference>
<evidence type="ECO:0000256" key="3">
    <source>
        <dbReference type="ARBA" id="ARBA00034247"/>
    </source>
</evidence>
<dbReference type="Gene3D" id="3.30.70.270">
    <property type="match status" value="1"/>
</dbReference>
<dbReference type="InterPro" id="IPR050469">
    <property type="entry name" value="Diguanylate_Cyclase"/>
</dbReference>
<dbReference type="GO" id="GO:0052621">
    <property type="term" value="F:diguanylate cyclase activity"/>
    <property type="evidence" value="ECO:0007669"/>
    <property type="project" value="UniProtKB-EC"/>
</dbReference>